<evidence type="ECO:0000256" key="1">
    <source>
        <dbReference type="ARBA" id="ARBA00004651"/>
    </source>
</evidence>
<keyword evidence="4 6" id="KW-1133">Transmembrane helix</keyword>
<feature type="transmembrane region" description="Helical" evidence="6">
    <location>
        <begin position="103"/>
        <end position="121"/>
    </location>
</feature>
<evidence type="ECO:0000256" key="3">
    <source>
        <dbReference type="ARBA" id="ARBA00022692"/>
    </source>
</evidence>
<feature type="transmembrane region" description="Helical" evidence="6">
    <location>
        <begin position="272"/>
        <end position="289"/>
    </location>
</feature>
<dbReference type="Pfam" id="PF00892">
    <property type="entry name" value="EamA"/>
    <property type="match status" value="2"/>
</dbReference>
<evidence type="ECO:0000313" key="8">
    <source>
        <dbReference type="EMBL" id="RKG29835.1"/>
    </source>
</evidence>
<feature type="domain" description="EamA" evidence="7">
    <location>
        <begin position="18"/>
        <end position="144"/>
    </location>
</feature>
<name>A0A3A8E5D2_9GAMM</name>
<feature type="transmembrane region" description="Helical" evidence="6">
    <location>
        <begin position="17"/>
        <end position="37"/>
    </location>
</feature>
<feature type="transmembrane region" description="Helical" evidence="6">
    <location>
        <begin position="74"/>
        <end position="97"/>
    </location>
</feature>
<organism evidence="8 9">
    <name type="scientific">Acinetobacter tianfuensis</name>
    <dbReference type="NCBI Taxonomy" id="2419603"/>
    <lineage>
        <taxon>Bacteria</taxon>
        <taxon>Pseudomonadati</taxon>
        <taxon>Pseudomonadota</taxon>
        <taxon>Gammaproteobacteria</taxon>
        <taxon>Moraxellales</taxon>
        <taxon>Moraxellaceae</taxon>
        <taxon>Acinetobacter</taxon>
    </lineage>
</organism>
<proteinExistence type="predicted"/>
<feature type="transmembrane region" description="Helical" evidence="6">
    <location>
        <begin position="128"/>
        <end position="151"/>
    </location>
</feature>
<dbReference type="InterPro" id="IPR051258">
    <property type="entry name" value="Diverse_Substrate_Transporter"/>
</dbReference>
<dbReference type="EMBL" id="RAXV01000032">
    <property type="protein sequence ID" value="RKG29835.1"/>
    <property type="molecule type" value="Genomic_DNA"/>
</dbReference>
<evidence type="ECO:0000259" key="7">
    <source>
        <dbReference type="Pfam" id="PF00892"/>
    </source>
</evidence>
<keyword evidence="5 6" id="KW-0472">Membrane</keyword>
<dbReference type="InterPro" id="IPR000620">
    <property type="entry name" value="EamA_dom"/>
</dbReference>
<feature type="transmembrane region" description="Helical" evidence="6">
    <location>
        <begin position="157"/>
        <end position="179"/>
    </location>
</feature>
<keyword evidence="2" id="KW-1003">Cell membrane</keyword>
<feature type="transmembrane region" description="Helical" evidence="6">
    <location>
        <begin position="43"/>
        <end position="62"/>
    </location>
</feature>
<dbReference type="AlphaFoldDB" id="A0A3A8E5D2"/>
<keyword evidence="3 6" id="KW-0812">Transmembrane</keyword>
<accession>A0A3A8E5D2</accession>
<evidence type="ECO:0000256" key="2">
    <source>
        <dbReference type="ARBA" id="ARBA00022475"/>
    </source>
</evidence>
<protein>
    <submittedName>
        <fullName evidence="8">DMT family transporter</fullName>
    </submittedName>
</protein>
<feature type="transmembrane region" description="Helical" evidence="6">
    <location>
        <begin position="216"/>
        <end position="235"/>
    </location>
</feature>
<dbReference type="SUPFAM" id="SSF103481">
    <property type="entry name" value="Multidrug resistance efflux transporter EmrE"/>
    <property type="match status" value="2"/>
</dbReference>
<feature type="domain" description="EamA" evidence="7">
    <location>
        <begin position="155"/>
        <end position="286"/>
    </location>
</feature>
<sequence>MLSSPLFHKLQSKAPQISLILITVIWGGSFLTVQYGLNYSTPIMLVGLRFAAAAIAVSLLSLKYLKSSNRYEIFAGFCIGAVIAIGYGTQTIGLQSISSSESAFLTALYVPLVPFFMWLCFKSRPHLMTWLGTALAFIGLVFLTGNGFGAIQLNFGQIITLLGSIAIAFEIILISYFASRVNLRRVTVLQLAFASLLCFLLAPLNGETALPAFEWPLFAVLCGLGLASAVIQLVMNWAQRMVDPSQAAIIYAGEPVWAAIIGRIAGERLAPLALLGGALVVFGVMLSEWRPKCLKALKK</sequence>
<evidence type="ECO:0000256" key="5">
    <source>
        <dbReference type="ARBA" id="ARBA00023136"/>
    </source>
</evidence>
<dbReference type="InterPro" id="IPR037185">
    <property type="entry name" value="EmrE-like"/>
</dbReference>
<feature type="transmembrane region" description="Helical" evidence="6">
    <location>
        <begin position="186"/>
        <end position="204"/>
    </location>
</feature>
<keyword evidence="9" id="KW-1185">Reference proteome</keyword>
<gene>
    <name evidence="8" type="ORF">D7V32_13350</name>
</gene>
<dbReference type="PANTHER" id="PTHR42920">
    <property type="entry name" value="OS03G0707200 PROTEIN-RELATED"/>
    <property type="match status" value="1"/>
</dbReference>
<dbReference type="RefSeq" id="WP_120403343.1">
    <property type="nucleotide sequence ID" value="NZ_RAXV01000032.1"/>
</dbReference>
<dbReference type="OrthoDB" id="9804865at2"/>
<comment type="subcellular location">
    <subcellularLocation>
        <location evidence="1">Cell membrane</location>
        <topology evidence="1">Multi-pass membrane protein</topology>
    </subcellularLocation>
</comment>
<evidence type="ECO:0000313" key="9">
    <source>
        <dbReference type="Proteomes" id="UP000282388"/>
    </source>
</evidence>
<evidence type="ECO:0000256" key="4">
    <source>
        <dbReference type="ARBA" id="ARBA00022989"/>
    </source>
</evidence>
<comment type="caution">
    <text evidence="8">The sequence shown here is derived from an EMBL/GenBank/DDBJ whole genome shotgun (WGS) entry which is preliminary data.</text>
</comment>
<evidence type="ECO:0000256" key="6">
    <source>
        <dbReference type="SAM" id="Phobius"/>
    </source>
</evidence>
<dbReference type="GO" id="GO:0005886">
    <property type="term" value="C:plasma membrane"/>
    <property type="evidence" value="ECO:0007669"/>
    <property type="project" value="UniProtKB-SubCell"/>
</dbReference>
<dbReference type="PANTHER" id="PTHR42920:SF5">
    <property type="entry name" value="EAMA DOMAIN-CONTAINING PROTEIN"/>
    <property type="match status" value="1"/>
</dbReference>
<reference evidence="8 9" key="1">
    <citation type="submission" date="2018-09" db="EMBL/GenBank/DDBJ databases">
        <title>The draft genome of Acinetobacter spp. strains.</title>
        <authorList>
            <person name="Qin J."/>
            <person name="Feng Y."/>
            <person name="Zong Z."/>
        </authorList>
    </citation>
    <scope>NUCLEOTIDE SEQUENCE [LARGE SCALE GENOMIC DNA]</scope>
    <source>
        <strain evidence="8 9">WCHAc060012</strain>
    </source>
</reference>
<dbReference type="Proteomes" id="UP000282388">
    <property type="component" value="Unassembled WGS sequence"/>
</dbReference>